<evidence type="ECO:0000313" key="3">
    <source>
        <dbReference type="EMBL" id="QJR35202.1"/>
    </source>
</evidence>
<dbReference type="KEGG" id="ggr:HKW67_06625"/>
<protein>
    <submittedName>
        <fullName evidence="3">Beta-lactamase family protein</fullName>
    </submittedName>
</protein>
<evidence type="ECO:0000259" key="2">
    <source>
        <dbReference type="Pfam" id="PF00144"/>
    </source>
</evidence>
<evidence type="ECO:0000313" key="4">
    <source>
        <dbReference type="Proteomes" id="UP000500938"/>
    </source>
</evidence>
<dbReference type="Proteomes" id="UP000500938">
    <property type="component" value="Chromosome"/>
</dbReference>
<feature type="signal peptide" evidence="1">
    <location>
        <begin position="1"/>
        <end position="36"/>
    </location>
</feature>
<reference evidence="3 4" key="1">
    <citation type="submission" date="2020-05" db="EMBL/GenBank/DDBJ databases">
        <title>Complete genome sequence of Gemmatimonas greenlandica TET16.</title>
        <authorList>
            <person name="Zeng Y."/>
        </authorList>
    </citation>
    <scope>NUCLEOTIDE SEQUENCE [LARGE SCALE GENOMIC DNA]</scope>
    <source>
        <strain evidence="3 4">TET16</strain>
    </source>
</reference>
<dbReference type="PROSITE" id="PS51257">
    <property type="entry name" value="PROKAR_LIPOPROTEIN"/>
    <property type="match status" value="1"/>
</dbReference>
<dbReference type="Gene3D" id="3.40.710.10">
    <property type="entry name" value="DD-peptidase/beta-lactamase superfamily"/>
    <property type="match status" value="1"/>
</dbReference>
<keyword evidence="4" id="KW-1185">Reference proteome</keyword>
<sequence>MPRHGLLRPAGHIRAPRATLCIASLAACALTTAVSAQTPARTTTPIAFTRFVDSLARVGFSGSVLLADQRQVLLYRTMGMADRATRRAITPSDRWRYASVSKQITAALVLREVDAKRIVLDVPVSTYLPGFTDGARAEITVRHLLQHTSGLPNLNDGPSDADGTPRAYRERGANVGDAAYARLCSGAPVAAPGSRFEYNNCDYLVLGALLRARTGKTTSQLLARQLGSAWTPGARETVRGYLTDSTSEAPFELATFGSAGALTGTLEGLLAFDRLLLGTMLSPAAKGELWRGEPKLGYAALGAWAFEAGLAGCATPVRLIERRGEIGGIQVRNVLLPERGLVLMMFTNRLDVVFGEVWQGPGLMYDALQAAACAAASP</sequence>
<dbReference type="PANTHER" id="PTHR43283">
    <property type="entry name" value="BETA-LACTAMASE-RELATED"/>
    <property type="match status" value="1"/>
</dbReference>
<dbReference type="PANTHER" id="PTHR43283:SF7">
    <property type="entry name" value="BETA-LACTAMASE-RELATED DOMAIN-CONTAINING PROTEIN"/>
    <property type="match status" value="1"/>
</dbReference>
<gene>
    <name evidence="3" type="ORF">HKW67_06625</name>
</gene>
<organism evidence="3 4">
    <name type="scientific">Gemmatimonas groenlandica</name>
    <dbReference type="NCBI Taxonomy" id="2732249"/>
    <lineage>
        <taxon>Bacteria</taxon>
        <taxon>Pseudomonadati</taxon>
        <taxon>Gemmatimonadota</taxon>
        <taxon>Gemmatimonadia</taxon>
        <taxon>Gemmatimonadales</taxon>
        <taxon>Gemmatimonadaceae</taxon>
        <taxon>Gemmatimonas</taxon>
    </lineage>
</organism>
<dbReference type="EMBL" id="CP053085">
    <property type="protein sequence ID" value="QJR35202.1"/>
    <property type="molecule type" value="Genomic_DNA"/>
</dbReference>
<dbReference type="InterPro" id="IPR050789">
    <property type="entry name" value="Diverse_Enzym_Activities"/>
</dbReference>
<accession>A0A6M4IQT5</accession>
<keyword evidence="1" id="KW-0732">Signal</keyword>
<dbReference type="RefSeq" id="WP_171224631.1">
    <property type="nucleotide sequence ID" value="NZ_CP053085.1"/>
</dbReference>
<proteinExistence type="predicted"/>
<dbReference type="SUPFAM" id="SSF56601">
    <property type="entry name" value="beta-lactamase/transpeptidase-like"/>
    <property type="match status" value="1"/>
</dbReference>
<dbReference type="AlphaFoldDB" id="A0A6M4IQT5"/>
<evidence type="ECO:0000256" key="1">
    <source>
        <dbReference type="SAM" id="SignalP"/>
    </source>
</evidence>
<dbReference type="InterPro" id="IPR001466">
    <property type="entry name" value="Beta-lactam-related"/>
</dbReference>
<dbReference type="Pfam" id="PF00144">
    <property type="entry name" value="Beta-lactamase"/>
    <property type="match status" value="1"/>
</dbReference>
<feature type="chain" id="PRO_5027039605" evidence="1">
    <location>
        <begin position="37"/>
        <end position="378"/>
    </location>
</feature>
<name>A0A6M4IQT5_9BACT</name>
<feature type="domain" description="Beta-lactamase-related" evidence="2">
    <location>
        <begin position="62"/>
        <end position="351"/>
    </location>
</feature>
<dbReference type="InterPro" id="IPR012338">
    <property type="entry name" value="Beta-lactam/transpept-like"/>
</dbReference>